<dbReference type="AlphaFoldDB" id="A0AAJ0LZ17"/>
<comment type="caution">
    <text evidence="2">The sequence shown here is derived from an EMBL/GenBank/DDBJ whole genome shotgun (WGS) entry which is preliminary data.</text>
</comment>
<dbReference type="Pfam" id="PF06985">
    <property type="entry name" value="HET"/>
    <property type="match status" value="1"/>
</dbReference>
<reference evidence="2" key="1">
    <citation type="journal article" date="2023" name="Mol. Phylogenet. Evol.">
        <title>Genome-scale phylogeny and comparative genomics of the fungal order Sordariales.</title>
        <authorList>
            <person name="Hensen N."/>
            <person name="Bonometti L."/>
            <person name="Westerberg I."/>
            <person name="Brannstrom I.O."/>
            <person name="Guillou S."/>
            <person name="Cros-Aarteil S."/>
            <person name="Calhoun S."/>
            <person name="Haridas S."/>
            <person name="Kuo A."/>
            <person name="Mondo S."/>
            <person name="Pangilinan J."/>
            <person name="Riley R."/>
            <person name="LaButti K."/>
            <person name="Andreopoulos B."/>
            <person name="Lipzen A."/>
            <person name="Chen C."/>
            <person name="Yan M."/>
            <person name="Daum C."/>
            <person name="Ng V."/>
            <person name="Clum A."/>
            <person name="Steindorff A."/>
            <person name="Ohm R.A."/>
            <person name="Martin F."/>
            <person name="Silar P."/>
            <person name="Natvig D.O."/>
            <person name="Lalanne C."/>
            <person name="Gautier V."/>
            <person name="Ament-Velasquez S.L."/>
            <person name="Kruys A."/>
            <person name="Hutchinson M.I."/>
            <person name="Powell A.J."/>
            <person name="Barry K."/>
            <person name="Miller A.N."/>
            <person name="Grigoriev I.V."/>
            <person name="Debuchy R."/>
            <person name="Gladieux P."/>
            <person name="Hiltunen Thoren M."/>
            <person name="Johannesson H."/>
        </authorList>
    </citation>
    <scope>NUCLEOTIDE SEQUENCE</scope>
    <source>
        <strain evidence="2">CBS 333.67</strain>
    </source>
</reference>
<sequence>MRLINSSTLELRDFGPRPPPYAILSHTWGDEEVTFQDMADLDTARKKAGFAKIEQFCRRASSDGFDWVWVDTCCIDKTSSAELSESINSMFRWYERAQRCYAFLSDITEGWTPAVTYKTQGMPDNLRHLNPAFLQSRWWQRGWTLQELIAPRDVEFYNGRWEHLTSKRACKVAISVKYGIPLRILNQSAPLASICVAERISWAAARQTTREEDMAYCLLGLLDVNMPLLYGEGLTKAFLRLQEQVIAANEDHSLFLWGVYPDWLPNRPPYTHKTITDRDLRVTLPASWWFPIGSSLAGSPREFRFSPWRWWSSVDPMLGMGEPPQLTSRGLRLSLFVRAVTDEDIHGNNEVSRTLDLFFSWLKAQKFDAFAEWLRPGGGGLARPLHLGAFPCSSGLHFTRPLPCILLLDIHSFTHIAAKSKPLKVPEYARLQCFLYRLPSEELDRNKSWVLRTCYMKTLLDSELRRSGVHLSPIGFRAGPEHLWTWLTPRLGIRQYAYYFNTVNKVNRMGNRWCLHLQATDMFPGAFISVAEQNGRHYWMDCRVGIGRWSDVVSESEAERFATKDLSSLWVELPNETGPVCESRLEFASGSLLVNLYNRSHDGDISYGVYLGFIWRSDDPGTPGGAANDQQLLESNE</sequence>
<reference evidence="2" key="2">
    <citation type="submission" date="2023-06" db="EMBL/GenBank/DDBJ databases">
        <authorList>
            <consortium name="Lawrence Berkeley National Laboratory"/>
            <person name="Mondo S.J."/>
            <person name="Hensen N."/>
            <person name="Bonometti L."/>
            <person name="Westerberg I."/>
            <person name="Brannstrom I.O."/>
            <person name="Guillou S."/>
            <person name="Cros-Aarteil S."/>
            <person name="Calhoun S."/>
            <person name="Haridas S."/>
            <person name="Kuo A."/>
            <person name="Pangilinan J."/>
            <person name="Riley R."/>
            <person name="Labutti K."/>
            <person name="Andreopoulos B."/>
            <person name="Lipzen A."/>
            <person name="Chen C."/>
            <person name="Yanf M."/>
            <person name="Daum C."/>
            <person name="Ng V."/>
            <person name="Clum A."/>
            <person name="Steindorff A."/>
            <person name="Ohm R."/>
            <person name="Martin F."/>
            <person name="Silar P."/>
            <person name="Natvig D."/>
            <person name="Lalanne C."/>
            <person name="Gautier V."/>
            <person name="Ament-Velasquez S.L."/>
            <person name="Kruys A."/>
            <person name="Hutchinson M.I."/>
            <person name="Powell A.J."/>
            <person name="Barry K."/>
            <person name="Miller A.N."/>
            <person name="Grigoriev I.V."/>
            <person name="Debuchy R."/>
            <person name="Gladieux P."/>
            <person name="Thoren M.H."/>
            <person name="Johannesson H."/>
        </authorList>
    </citation>
    <scope>NUCLEOTIDE SEQUENCE</scope>
    <source>
        <strain evidence="2">CBS 333.67</strain>
    </source>
</reference>
<dbReference type="PANTHER" id="PTHR10622:SF10">
    <property type="entry name" value="HET DOMAIN-CONTAINING PROTEIN"/>
    <property type="match status" value="1"/>
</dbReference>
<evidence type="ECO:0000313" key="2">
    <source>
        <dbReference type="EMBL" id="KAK3302929.1"/>
    </source>
</evidence>
<dbReference type="EMBL" id="JAUDZG010000006">
    <property type="protein sequence ID" value="KAK3302929.1"/>
    <property type="molecule type" value="Genomic_DNA"/>
</dbReference>
<dbReference type="Proteomes" id="UP001273166">
    <property type="component" value="Unassembled WGS sequence"/>
</dbReference>
<gene>
    <name evidence="2" type="ORF">B0T15DRAFT_538592</name>
</gene>
<dbReference type="InterPro" id="IPR010730">
    <property type="entry name" value="HET"/>
</dbReference>
<evidence type="ECO:0000313" key="3">
    <source>
        <dbReference type="Proteomes" id="UP001273166"/>
    </source>
</evidence>
<dbReference type="PANTHER" id="PTHR10622">
    <property type="entry name" value="HET DOMAIN-CONTAINING PROTEIN"/>
    <property type="match status" value="1"/>
</dbReference>
<organism evidence="2 3">
    <name type="scientific">Chaetomium strumarium</name>
    <dbReference type="NCBI Taxonomy" id="1170767"/>
    <lineage>
        <taxon>Eukaryota</taxon>
        <taxon>Fungi</taxon>
        <taxon>Dikarya</taxon>
        <taxon>Ascomycota</taxon>
        <taxon>Pezizomycotina</taxon>
        <taxon>Sordariomycetes</taxon>
        <taxon>Sordariomycetidae</taxon>
        <taxon>Sordariales</taxon>
        <taxon>Chaetomiaceae</taxon>
        <taxon>Chaetomium</taxon>
    </lineage>
</organism>
<proteinExistence type="predicted"/>
<dbReference type="GeneID" id="87888519"/>
<keyword evidence="3" id="KW-1185">Reference proteome</keyword>
<dbReference type="RefSeq" id="XP_062718709.1">
    <property type="nucleotide sequence ID" value="XM_062869690.1"/>
</dbReference>
<feature type="domain" description="Heterokaryon incompatibility" evidence="1">
    <location>
        <begin position="21"/>
        <end position="147"/>
    </location>
</feature>
<accession>A0AAJ0LZ17</accession>
<name>A0AAJ0LZ17_9PEZI</name>
<protein>
    <submittedName>
        <fullName evidence="2">Heterokaryon incompatibility protein-domain-containing protein</fullName>
    </submittedName>
</protein>
<evidence type="ECO:0000259" key="1">
    <source>
        <dbReference type="Pfam" id="PF06985"/>
    </source>
</evidence>